<dbReference type="Gene3D" id="1.20.1250.20">
    <property type="entry name" value="MFS general substrate transporter like domains"/>
    <property type="match status" value="2"/>
</dbReference>
<keyword evidence="5 7" id="KW-1133">Transmembrane helix</keyword>
<dbReference type="Proteomes" id="UP000546917">
    <property type="component" value="Unassembled WGS sequence"/>
</dbReference>
<dbReference type="GO" id="GO:0005886">
    <property type="term" value="C:plasma membrane"/>
    <property type="evidence" value="ECO:0007669"/>
    <property type="project" value="UniProtKB-SubCell"/>
</dbReference>
<dbReference type="GO" id="GO:0022857">
    <property type="term" value="F:transmembrane transporter activity"/>
    <property type="evidence" value="ECO:0007669"/>
    <property type="project" value="InterPro"/>
</dbReference>
<evidence type="ECO:0000313" key="11">
    <source>
        <dbReference type="Proteomes" id="UP000192050"/>
    </source>
</evidence>
<keyword evidence="6 7" id="KW-0472">Membrane</keyword>
<feature type="transmembrane region" description="Helical" evidence="7">
    <location>
        <begin position="107"/>
        <end position="129"/>
    </location>
</feature>
<evidence type="ECO:0000313" key="10">
    <source>
        <dbReference type="EMBL" id="NOL59845.1"/>
    </source>
</evidence>
<evidence type="ECO:0000256" key="3">
    <source>
        <dbReference type="ARBA" id="ARBA00022475"/>
    </source>
</evidence>
<keyword evidence="4 7" id="KW-0812">Transmembrane</keyword>
<evidence type="ECO:0000256" key="1">
    <source>
        <dbReference type="ARBA" id="ARBA00004651"/>
    </source>
</evidence>
<feature type="transmembrane region" description="Helical" evidence="7">
    <location>
        <begin position="166"/>
        <end position="189"/>
    </location>
</feature>
<protein>
    <submittedName>
        <fullName evidence="10">MFS transporter</fullName>
    </submittedName>
    <submittedName>
        <fullName evidence="9">Major facilitator superfamily permease</fullName>
    </submittedName>
</protein>
<dbReference type="Proteomes" id="UP000192050">
    <property type="component" value="Chromosome"/>
</dbReference>
<dbReference type="Pfam" id="PF07690">
    <property type="entry name" value="MFS_1"/>
    <property type="match status" value="1"/>
</dbReference>
<dbReference type="EMBL" id="CP015363">
    <property type="protein sequence ID" value="ARD85140.1"/>
    <property type="molecule type" value="Genomic_DNA"/>
</dbReference>
<dbReference type="STRING" id="74969.FAD_1272"/>
<evidence type="ECO:0000256" key="5">
    <source>
        <dbReference type="ARBA" id="ARBA00022989"/>
    </source>
</evidence>
<organism evidence="9 11">
    <name type="scientific">Ferroplasma acidiphilum</name>
    <dbReference type="NCBI Taxonomy" id="74969"/>
    <lineage>
        <taxon>Archaea</taxon>
        <taxon>Methanobacteriati</taxon>
        <taxon>Thermoplasmatota</taxon>
        <taxon>Thermoplasmata</taxon>
        <taxon>Thermoplasmatales</taxon>
        <taxon>Ferroplasmaceae</taxon>
        <taxon>Ferroplasma</taxon>
    </lineage>
</organism>
<feature type="transmembrane region" description="Helical" evidence="7">
    <location>
        <begin position="141"/>
        <end position="160"/>
    </location>
</feature>
<evidence type="ECO:0000256" key="4">
    <source>
        <dbReference type="ARBA" id="ARBA00022692"/>
    </source>
</evidence>
<dbReference type="EMBL" id="JABGBP010000103">
    <property type="protein sequence ID" value="NOL59845.1"/>
    <property type="molecule type" value="Genomic_DNA"/>
</dbReference>
<feature type="transmembrane region" description="Helical" evidence="7">
    <location>
        <begin position="32"/>
        <end position="61"/>
    </location>
</feature>
<dbReference type="PROSITE" id="PS50850">
    <property type="entry name" value="MFS"/>
    <property type="match status" value="1"/>
</dbReference>
<feature type="transmembrane region" description="Helical" evidence="7">
    <location>
        <begin position="246"/>
        <end position="263"/>
    </location>
</feature>
<name>A0A1V0N4S3_9ARCH</name>
<accession>A0A1V0N4S3</accession>
<reference evidence="10 12" key="2">
    <citation type="submission" date="2020-05" db="EMBL/GenBank/DDBJ databases">
        <authorList>
            <person name="Zhang R."/>
        </authorList>
    </citation>
    <scope>NUCLEOTIDE SEQUENCE [LARGE SCALE GENOMIC DNA]</scope>
    <source>
        <strain evidence="10 12">DSM 28986</strain>
    </source>
</reference>
<dbReference type="SUPFAM" id="SSF103473">
    <property type="entry name" value="MFS general substrate transporter"/>
    <property type="match status" value="1"/>
</dbReference>
<evidence type="ECO:0000313" key="9">
    <source>
        <dbReference type="EMBL" id="ARD85140.1"/>
    </source>
</evidence>
<keyword evidence="2" id="KW-0813">Transport</keyword>
<feature type="transmembrane region" description="Helical" evidence="7">
    <location>
        <begin position="209"/>
        <end position="234"/>
    </location>
</feature>
<evidence type="ECO:0000256" key="2">
    <source>
        <dbReference type="ARBA" id="ARBA00022448"/>
    </source>
</evidence>
<evidence type="ECO:0000256" key="7">
    <source>
        <dbReference type="SAM" id="Phobius"/>
    </source>
</evidence>
<dbReference type="OrthoDB" id="29061at2157"/>
<comment type="subcellular location">
    <subcellularLocation>
        <location evidence="1">Cell membrane</location>
        <topology evidence="1">Multi-pass membrane protein</topology>
    </subcellularLocation>
</comment>
<keyword evidence="3" id="KW-1003">Cell membrane</keyword>
<evidence type="ECO:0000259" key="8">
    <source>
        <dbReference type="PROSITE" id="PS50850"/>
    </source>
</evidence>
<reference evidence="9 11" key="1">
    <citation type="submission" date="2011-10" db="EMBL/GenBank/DDBJ databases">
        <title>Metabolic and evolutionary patterns in the extreme acidophile Ferroplasma acidiphilum.</title>
        <authorList>
            <person name="Golyshina O.V."/>
            <person name="Kozyavkin S.A."/>
            <person name="Tatusov R.L."/>
            <person name="Slesarev A.I."/>
            <person name="Golyshin P.N."/>
        </authorList>
    </citation>
    <scope>NUCLEOTIDE SEQUENCE [LARGE SCALE GENOMIC DNA]</scope>
    <source>
        <strain evidence="9">Berkeley</strain>
        <strain evidence="11">Y</strain>
    </source>
</reference>
<evidence type="ECO:0000313" key="12">
    <source>
        <dbReference type="Proteomes" id="UP000546917"/>
    </source>
</evidence>
<feature type="transmembrane region" description="Helical" evidence="7">
    <location>
        <begin position="363"/>
        <end position="383"/>
    </location>
</feature>
<dbReference type="AlphaFoldDB" id="A0A1V0N4S3"/>
<dbReference type="PANTHER" id="PTHR23517">
    <property type="entry name" value="RESISTANCE PROTEIN MDTM, PUTATIVE-RELATED-RELATED"/>
    <property type="match status" value="1"/>
</dbReference>
<dbReference type="GeneID" id="84217867"/>
<gene>
    <name evidence="9" type="ORF">FAD_1272</name>
    <name evidence="10" type="ORF">HLB00_03225</name>
</gene>
<dbReference type="RefSeq" id="WP_081142733.1">
    <property type="nucleotide sequence ID" value="NZ_CP015363.1"/>
</dbReference>
<feature type="transmembrane region" description="Helical" evidence="7">
    <location>
        <begin position="82"/>
        <end position="101"/>
    </location>
</feature>
<dbReference type="InterPro" id="IPR050171">
    <property type="entry name" value="MFS_Transporters"/>
</dbReference>
<dbReference type="InterPro" id="IPR036259">
    <property type="entry name" value="MFS_trans_sf"/>
</dbReference>
<dbReference type="KEGG" id="fai:FAD_1272"/>
<proteinExistence type="predicted"/>
<feature type="transmembrane region" description="Helical" evidence="7">
    <location>
        <begin position="275"/>
        <end position="293"/>
    </location>
</feature>
<feature type="domain" description="Major facilitator superfamily (MFS) profile" evidence="8">
    <location>
        <begin position="16"/>
        <end position="387"/>
    </location>
</feature>
<evidence type="ECO:0000256" key="6">
    <source>
        <dbReference type="ARBA" id="ARBA00023136"/>
    </source>
</evidence>
<dbReference type="InterPro" id="IPR011701">
    <property type="entry name" value="MFS"/>
</dbReference>
<keyword evidence="11" id="KW-1185">Reference proteome</keyword>
<dbReference type="InterPro" id="IPR020846">
    <property type="entry name" value="MFS_dom"/>
</dbReference>
<sequence>MAFNITGGNNRHYSGILGSSIMSFSMNSTLRFFIPVLIPLLVSSLNISVYLGSLLITAYWLGYTVFQIPAGMISDRVGVSKVAKISFILMVLSFSLFYFFIDSYTGIFIIQILLGSFSATVYLSDTSVIQKWLPQSSRATFVGIYQTGFFIGASLGEYLILRTLSIGFHFAFIVILSILIIATILNIVFLREPEHNKLAKHGKIDRKIIYVAMIRFSAGFLYIGFITLFTTFIVFDHIVPYSSAYLYAWIPAAGGIITSPLGGMISRRMKHGKSIVSVLPVVALAVTIIYINYAPVSAIFIISFLSGMFYGLYAGPSMGMASDFSGSDANLASSSSILNFSSQVGGTVSPLLMGFMFSIYGNFALAFTAVAAISIITLIIPFIKLTF</sequence>